<feature type="chain" id="PRO_5047364625" evidence="4">
    <location>
        <begin position="18"/>
        <end position="360"/>
    </location>
</feature>
<organism evidence="6 7">
    <name type="scientific">Marasmius tenuissimus</name>
    <dbReference type="NCBI Taxonomy" id="585030"/>
    <lineage>
        <taxon>Eukaryota</taxon>
        <taxon>Fungi</taxon>
        <taxon>Dikarya</taxon>
        <taxon>Basidiomycota</taxon>
        <taxon>Agaricomycotina</taxon>
        <taxon>Agaricomycetes</taxon>
        <taxon>Agaricomycetidae</taxon>
        <taxon>Agaricales</taxon>
        <taxon>Marasmiineae</taxon>
        <taxon>Marasmiaceae</taxon>
        <taxon>Marasmius</taxon>
    </lineage>
</organism>
<dbReference type="Proteomes" id="UP001437256">
    <property type="component" value="Unassembled WGS sequence"/>
</dbReference>
<name>A0ABR2ZF50_9AGAR</name>
<feature type="signal peptide" evidence="4">
    <location>
        <begin position="1"/>
        <end position="17"/>
    </location>
</feature>
<keyword evidence="7" id="KW-1185">Reference proteome</keyword>
<keyword evidence="3" id="KW-0645">Protease</keyword>
<dbReference type="Pfam" id="PF00026">
    <property type="entry name" value="Asp"/>
    <property type="match status" value="1"/>
</dbReference>
<evidence type="ECO:0000313" key="7">
    <source>
        <dbReference type="Proteomes" id="UP001437256"/>
    </source>
</evidence>
<dbReference type="InterPro" id="IPR033121">
    <property type="entry name" value="PEPTIDASE_A1"/>
</dbReference>
<sequence>MLKLSIVSLSLISSVLADVYKLQLEKLPPSHPNPNLEALHLAEKYDYMNAQYFADISIGTPPQSFKVVLDTGSSNLWVPSTKCTSISCFLHSKYDSTASSTYKANGTSFKTSLVEGIVSNDLLRIGDITIGGQDFVEVTKESGLGFAFTKFDGILGLAYDTISVLHMTPPLYSMINKGLLDEPVVSFRLGSSESDGGEAIFGGINKSAFKGDLTYIPVHRKASWEVKLEEVLFGDESVELENTGAAIDTATSLIGLPSDMAEILNAQIGANKTWNGQYAVDCEKVASLPDLTFKFGGKPFPIKATDYILEVQGACISSFTGLDIQTPGGDSLWVIGDVFLRRYYTVFDLGKNAVGFAEAA</sequence>
<dbReference type="EC" id="3.4.23.25" evidence="6"/>
<evidence type="ECO:0000259" key="5">
    <source>
        <dbReference type="PROSITE" id="PS51767"/>
    </source>
</evidence>
<dbReference type="Gene3D" id="2.40.70.10">
    <property type="entry name" value="Acid Proteases"/>
    <property type="match status" value="2"/>
</dbReference>
<comment type="similarity">
    <text evidence="1 3">Belongs to the peptidase A1 family.</text>
</comment>
<keyword evidence="4" id="KW-0732">Signal</keyword>
<dbReference type="PROSITE" id="PS51767">
    <property type="entry name" value="PEPTIDASE_A1"/>
    <property type="match status" value="1"/>
</dbReference>
<dbReference type="InterPro" id="IPR021109">
    <property type="entry name" value="Peptidase_aspartic_dom_sf"/>
</dbReference>
<evidence type="ECO:0000256" key="4">
    <source>
        <dbReference type="SAM" id="SignalP"/>
    </source>
</evidence>
<dbReference type="GO" id="GO:0004190">
    <property type="term" value="F:aspartic-type endopeptidase activity"/>
    <property type="evidence" value="ECO:0007669"/>
    <property type="project" value="UniProtKB-EC"/>
</dbReference>
<dbReference type="SUPFAM" id="SSF50630">
    <property type="entry name" value="Acid proteases"/>
    <property type="match status" value="1"/>
</dbReference>
<evidence type="ECO:0000256" key="2">
    <source>
        <dbReference type="ARBA" id="ARBA00022750"/>
    </source>
</evidence>
<keyword evidence="3 6" id="KW-0378">Hydrolase</keyword>
<dbReference type="InterPro" id="IPR001969">
    <property type="entry name" value="Aspartic_peptidase_AS"/>
</dbReference>
<dbReference type="PANTHER" id="PTHR47966">
    <property type="entry name" value="BETA-SITE APP-CLEAVING ENZYME, ISOFORM A-RELATED"/>
    <property type="match status" value="1"/>
</dbReference>
<dbReference type="EMBL" id="JBBXMP010000215">
    <property type="protein sequence ID" value="KAL0059619.1"/>
    <property type="molecule type" value="Genomic_DNA"/>
</dbReference>
<dbReference type="PANTHER" id="PTHR47966:SF51">
    <property type="entry name" value="BETA-SITE APP-CLEAVING ENZYME, ISOFORM A-RELATED"/>
    <property type="match status" value="1"/>
</dbReference>
<evidence type="ECO:0000313" key="6">
    <source>
        <dbReference type="EMBL" id="KAL0059619.1"/>
    </source>
</evidence>
<dbReference type="InterPro" id="IPR001461">
    <property type="entry name" value="Aspartic_peptidase_A1"/>
</dbReference>
<dbReference type="PROSITE" id="PS00141">
    <property type="entry name" value="ASP_PROTEASE"/>
    <property type="match status" value="1"/>
</dbReference>
<comment type="caution">
    <text evidence="6">The sequence shown here is derived from an EMBL/GenBank/DDBJ whole genome shotgun (WGS) entry which is preliminary data.</text>
</comment>
<gene>
    <name evidence="6" type="primary">APR1_2</name>
    <name evidence="6" type="ORF">AAF712_013631</name>
</gene>
<proteinExistence type="inferred from homology"/>
<protein>
    <submittedName>
        <fullName evidence="6">Aspartic proteinase</fullName>
        <ecNumber evidence="6">3.4.23.25</ecNumber>
    </submittedName>
</protein>
<evidence type="ECO:0000256" key="1">
    <source>
        <dbReference type="ARBA" id="ARBA00007447"/>
    </source>
</evidence>
<keyword evidence="2 3" id="KW-0064">Aspartyl protease</keyword>
<reference evidence="6 7" key="1">
    <citation type="submission" date="2024-05" db="EMBL/GenBank/DDBJ databases">
        <title>A draft genome resource for the thread blight pathogen Marasmius tenuissimus strain MS-2.</title>
        <authorList>
            <person name="Yulfo-Soto G.E."/>
            <person name="Baruah I.K."/>
            <person name="Amoako-Attah I."/>
            <person name="Bukari Y."/>
            <person name="Meinhardt L.W."/>
            <person name="Bailey B.A."/>
            <person name="Cohen S.P."/>
        </authorList>
    </citation>
    <scope>NUCLEOTIDE SEQUENCE [LARGE SCALE GENOMIC DNA]</scope>
    <source>
        <strain evidence="6 7">MS-2</strain>
    </source>
</reference>
<feature type="domain" description="Peptidase A1" evidence="5">
    <location>
        <begin position="52"/>
        <end position="357"/>
    </location>
</feature>
<dbReference type="Gene3D" id="2.60.40.1960">
    <property type="match status" value="1"/>
</dbReference>
<dbReference type="PRINTS" id="PR00792">
    <property type="entry name" value="PEPSIN"/>
</dbReference>
<accession>A0ABR2ZF50</accession>
<evidence type="ECO:0000256" key="3">
    <source>
        <dbReference type="RuleBase" id="RU000454"/>
    </source>
</evidence>